<dbReference type="CDD" id="cd00160">
    <property type="entry name" value="RhoGEF"/>
    <property type="match status" value="1"/>
</dbReference>
<organism evidence="6 7">
    <name type="scientific">Drosophila busckii</name>
    <name type="common">Fruit fly</name>
    <dbReference type="NCBI Taxonomy" id="30019"/>
    <lineage>
        <taxon>Eukaryota</taxon>
        <taxon>Metazoa</taxon>
        <taxon>Ecdysozoa</taxon>
        <taxon>Arthropoda</taxon>
        <taxon>Hexapoda</taxon>
        <taxon>Insecta</taxon>
        <taxon>Pterygota</taxon>
        <taxon>Neoptera</taxon>
        <taxon>Endopterygota</taxon>
        <taxon>Diptera</taxon>
        <taxon>Brachycera</taxon>
        <taxon>Muscomorpha</taxon>
        <taxon>Ephydroidea</taxon>
        <taxon>Drosophilidae</taxon>
        <taxon>Drosophila</taxon>
    </lineage>
</organism>
<feature type="region of interest" description="Disordered" evidence="3">
    <location>
        <begin position="1334"/>
        <end position="1358"/>
    </location>
</feature>
<feature type="compositionally biased region" description="Low complexity" evidence="3">
    <location>
        <begin position="579"/>
        <end position="590"/>
    </location>
</feature>
<feature type="region of interest" description="Disordered" evidence="3">
    <location>
        <begin position="840"/>
        <end position="861"/>
    </location>
</feature>
<feature type="compositionally biased region" description="Polar residues" evidence="3">
    <location>
        <begin position="294"/>
        <end position="310"/>
    </location>
</feature>
<evidence type="ECO:0000259" key="5">
    <source>
        <dbReference type="PROSITE" id="PS50010"/>
    </source>
</evidence>
<dbReference type="Gene3D" id="2.30.30.40">
    <property type="entry name" value="SH3 Domains"/>
    <property type="match status" value="1"/>
</dbReference>
<feature type="region of interest" description="Disordered" evidence="3">
    <location>
        <begin position="579"/>
        <end position="599"/>
    </location>
</feature>
<feature type="compositionally biased region" description="Low complexity" evidence="3">
    <location>
        <begin position="1334"/>
        <end position="1347"/>
    </location>
</feature>
<evidence type="ECO:0000259" key="4">
    <source>
        <dbReference type="PROSITE" id="PS50002"/>
    </source>
</evidence>
<dbReference type="Pfam" id="PF00621">
    <property type="entry name" value="RhoGEF"/>
    <property type="match status" value="1"/>
</dbReference>
<dbReference type="PANTHER" id="PTHR12845">
    <property type="entry name" value="GUANINE NUCLEOTIDE EXCHANGE FACTOR"/>
    <property type="match status" value="1"/>
</dbReference>
<dbReference type="Pfam" id="PF00018">
    <property type="entry name" value="SH3_1"/>
    <property type="match status" value="1"/>
</dbReference>
<evidence type="ECO:0000256" key="1">
    <source>
        <dbReference type="ARBA" id="ARBA00022443"/>
    </source>
</evidence>
<dbReference type="InterPro" id="IPR036028">
    <property type="entry name" value="SH3-like_dom_sf"/>
</dbReference>
<feature type="domain" description="SH3" evidence="4">
    <location>
        <begin position="1817"/>
        <end position="1878"/>
    </location>
</feature>
<evidence type="ECO:0000256" key="3">
    <source>
        <dbReference type="SAM" id="MobiDB-lite"/>
    </source>
</evidence>
<dbReference type="CDD" id="cd11793">
    <property type="entry name" value="SH3_ephexin1_like"/>
    <property type="match status" value="1"/>
</dbReference>
<dbReference type="InterPro" id="IPR047270">
    <property type="entry name" value="PH_ephexin"/>
</dbReference>
<evidence type="ECO:0000313" key="6">
    <source>
        <dbReference type="EMBL" id="ALC44917.1"/>
    </source>
</evidence>
<dbReference type="STRING" id="30019.A0A0M4ER70"/>
<dbReference type="PANTHER" id="PTHR12845:SF5">
    <property type="entry name" value="EPHEXIN, ISOFORM D"/>
    <property type="match status" value="1"/>
</dbReference>
<dbReference type="SMART" id="SM00326">
    <property type="entry name" value="SH3"/>
    <property type="match status" value="1"/>
</dbReference>
<sequence length="1906" mass="211522">MPTFCLEASISSNLSGLSLSQQQLSNQLSNNMATALESNAAAASCEHNGKTTSATSSPARKQKTILGWLTKSASANASASASVDYSDKNDSENIETNCNCNCETRAFRDFRGVQTLRLLWSKRIHSASQEAAAQQQPQHTASGLGTLRKLNKSVSCLVNAFNNARDWPAHTHETRAKRAASLHNLQETLPTLATQLHLEKDNFYKYKNAEQAKMQSKALKVKATELEQRLPQRHDVMQSTESDAGLSAAESEQQQLEQEQEQELEQAPEHLINCVAKPERVSLSAASGSSDSLQTLNSTNSSKATVTSARQTRRKYSFKTHAGKSYHHHTPRRMSSHNYTQLQNHSAELSAVVAANSSSSSHLSGDGSGQSLVRQLTQQFNEIIQKDARLLQQVKRNNGVLLARGTHVYKIVEKPTAATATATVVAAELSDLELEQRQQQRKHKYATIYEKLRFLPFAKANKKAKTAEELLTSPCVEADAKILAALEELDHKLKILNEPTGATGAAAISTQSSEAPAAVELLLTVNDDFEQRILPNNSFIYQAANKQFGHNQLLLTQAVNVSLVNAIEGEQMIMEQKQLELQQQEQQQQEPEPESFYEPISKTEPQASSLFKLTNPKPTNNEDIYQTVEEAKTTATVAAATTATISAGNWLEGYESIAGSTAAGHDDYEAFATPTACVTVTTPTSNSTGTLGRNTRDQLPELPKPKRIILRPAPAQPNYASRLSISAKGSTDEDDENIYDTIKGCYESMASSKNARKNSIDAISLSSNCYESISNYRKSKVHSSNHTTTTTTTTATVCSVQLSSSGSSLTISSDHKTNSLYESSLAAGMLYGVGCRSSGQGSGASSKQSDKRSSIAGSSDNSDAWVDISDGEVNATVQSEAQFIVVRERFKQHRVRSPDWSKRIRDKRLQQNKAKSCIEAEQPLVTLPRKRRPRAAGEVGVTCSTSSVYLNAEVKSTETVAAPEPIYQNEASQSPKQRQHKQLHFSVCRLEEPSRAGQAAMQVSTFVDDSDHYYETLSPLGNKRHSTQLLPGQHHRRSQESRKQHSASAHALGQQLNNSDDYDSFETDSDEHTEHEQHRRHHNDSGVDIRNHRLPEPPAPQNQVYAIVRKFKDFISNKKSPKSSQQKLYENTAGSQFYVECQQQDIYANASNESTDTPTLLRAKQKNGKSLRSRLRKSLVGASFDTKQLSTLTPTRSTFYINEPEPPLELGSGELDSGFSEKACSGDIPVQSADPESQKFSTTVRKSKKETKMLRRRTTIGVRPPEPPPPPPPATSLATEQQQRDSTSWYAECGVFKQSSNNLQPNEQLTTPTSSAHGSSWYTEAGLYQTSGISVASSSGSSGVSTGNEAGLGDDLQPHSLFSNEPLYQVYSAAKLESITRDLEAHERDSSTDGYEEIGHAKAQPQAEQPRSQRPSALQLIEPKNGPARTLWSEVPEVIQSCILPTLTPRERGLQEAKFEIMTSEASYLKSLNLLRRHFMNHAAFSDSAVLNARDRKALFSYIVPVHECSERLLTELECCWQNNIMLLGLSRCIYEIAERHFHVYITFCEHQGRMDRTLRRLKESKSGAFQQQLEKLEANPVCCGLSLHSFLMLPMQRITRLPLLIDAVFSKESPHNAEEYESWKLTLALVQKIVAQCNEAANRCEQAYELERISKQLEFPSHIRALAIAPVGVPKQGAKPRFLVKRGELTHLIWRGDDAKLTFGKRFSKCSIYAFLFSDLLVLCKRKGDNHFSVIDYCPRSMLTLAAGDSLPQLPTKDIKDPTSKNLMLMTLLENYERKTVELVLSCPSVSDQQRWLEAMRPREAETPGEKLYESWDCPQVVAKHSYESDEPDVLQLELGDVVNVSRKLPDGWYQGERIRDGAVGWFPGSYTEELNSAHVRARNLKQRHRLLAFTATFLESQKSK</sequence>
<evidence type="ECO:0000256" key="2">
    <source>
        <dbReference type="PROSITE-ProRule" id="PRU00192"/>
    </source>
</evidence>
<feature type="compositionally biased region" description="Pro residues" evidence="3">
    <location>
        <begin position="1264"/>
        <end position="1274"/>
    </location>
</feature>
<dbReference type="OrthoDB" id="27593at2759"/>
<dbReference type="SUPFAM" id="SSF48065">
    <property type="entry name" value="DBL homology domain (DH-domain)"/>
    <property type="match status" value="1"/>
</dbReference>
<dbReference type="Proteomes" id="UP000494163">
    <property type="component" value="Chromosome 3L"/>
</dbReference>
<dbReference type="PROSITE" id="PS50002">
    <property type="entry name" value="SH3"/>
    <property type="match status" value="1"/>
</dbReference>
<dbReference type="Gene3D" id="1.20.900.10">
    <property type="entry name" value="Dbl homology (DH) domain"/>
    <property type="match status" value="1"/>
</dbReference>
<dbReference type="PROSITE" id="PS50010">
    <property type="entry name" value="DH_2"/>
    <property type="match status" value="1"/>
</dbReference>
<dbReference type="SUPFAM" id="SSF50044">
    <property type="entry name" value="SH3-domain"/>
    <property type="match status" value="1"/>
</dbReference>
<dbReference type="InterPro" id="IPR035899">
    <property type="entry name" value="DBL_dom_sf"/>
</dbReference>
<dbReference type="SMR" id="A0A0M4ER70"/>
<dbReference type="EMBL" id="CP012525">
    <property type="protein sequence ID" value="ALC44917.1"/>
    <property type="molecule type" value="Genomic_DNA"/>
</dbReference>
<dbReference type="InterPro" id="IPR047271">
    <property type="entry name" value="Ephexin-like"/>
</dbReference>
<feature type="region of interest" description="Disordered" evidence="3">
    <location>
        <begin position="285"/>
        <end position="334"/>
    </location>
</feature>
<feature type="compositionally biased region" description="Acidic residues" evidence="3">
    <location>
        <begin position="1060"/>
        <end position="1069"/>
    </location>
</feature>
<keyword evidence="7" id="KW-1185">Reference proteome</keyword>
<feature type="region of interest" description="Disordered" evidence="3">
    <location>
        <begin position="1017"/>
        <end position="1102"/>
    </location>
</feature>
<keyword evidence="1 2" id="KW-0728">SH3 domain</keyword>
<feature type="compositionally biased region" description="Basic residues" evidence="3">
    <location>
        <begin position="311"/>
        <end position="334"/>
    </location>
</feature>
<reference evidence="6 7" key="1">
    <citation type="submission" date="2015-08" db="EMBL/GenBank/DDBJ databases">
        <title>Ancestral chromatin configuration constrains chromatin evolution on differentiating sex chromosomes in Drosophila.</title>
        <authorList>
            <person name="Zhou Q."/>
            <person name="Bachtrog D."/>
        </authorList>
    </citation>
    <scope>NUCLEOTIDE SEQUENCE [LARGE SCALE GENOMIC DNA]</scope>
    <source>
        <tissue evidence="6">Whole larvae</tissue>
    </source>
</reference>
<dbReference type="GO" id="GO:0005085">
    <property type="term" value="F:guanyl-nucleotide exchange factor activity"/>
    <property type="evidence" value="ECO:0007669"/>
    <property type="project" value="InterPro"/>
</dbReference>
<feature type="region of interest" description="Disordered" evidence="3">
    <location>
        <begin position="228"/>
        <end position="265"/>
    </location>
</feature>
<dbReference type="OMA" id="RACHDER"/>
<protein>
    <submittedName>
        <fullName evidence="6">Exn</fullName>
    </submittedName>
</protein>
<dbReference type="InterPro" id="IPR001452">
    <property type="entry name" value="SH3_domain"/>
</dbReference>
<accession>A0A0M4ER70</accession>
<dbReference type="CDD" id="cd01221">
    <property type="entry name" value="PH_ephexin"/>
    <property type="match status" value="1"/>
</dbReference>
<dbReference type="SMART" id="SM00325">
    <property type="entry name" value="RhoGEF"/>
    <property type="match status" value="1"/>
</dbReference>
<feature type="compositionally biased region" description="Basic and acidic residues" evidence="3">
    <location>
        <begin position="1070"/>
        <end position="1095"/>
    </location>
</feature>
<feature type="compositionally biased region" description="Polar residues" evidence="3">
    <location>
        <begin position="1234"/>
        <end position="1244"/>
    </location>
</feature>
<dbReference type="Gene3D" id="2.30.29.30">
    <property type="entry name" value="Pleckstrin-homology domain (PH domain)/Phosphotyrosine-binding domain (PTB)"/>
    <property type="match status" value="1"/>
</dbReference>
<dbReference type="InterPro" id="IPR000219">
    <property type="entry name" value="DH_dom"/>
</dbReference>
<dbReference type="InterPro" id="IPR011993">
    <property type="entry name" value="PH-like_dom_sf"/>
</dbReference>
<feature type="region of interest" description="Disordered" evidence="3">
    <location>
        <begin position="1227"/>
        <end position="1284"/>
    </location>
</feature>
<evidence type="ECO:0000313" key="7">
    <source>
        <dbReference type="Proteomes" id="UP000494163"/>
    </source>
</evidence>
<feature type="compositionally biased region" description="Low complexity" evidence="3">
    <location>
        <begin position="246"/>
        <end position="257"/>
    </location>
</feature>
<feature type="compositionally biased region" description="Basic residues" evidence="3">
    <location>
        <begin position="1245"/>
        <end position="1258"/>
    </location>
</feature>
<dbReference type="SUPFAM" id="SSF50729">
    <property type="entry name" value="PH domain-like"/>
    <property type="match status" value="1"/>
</dbReference>
<feature type="domain" description="DH" evidence="5">
    <location>
        <begin position="1453"/>
        <end position="1641"/>
    </location>
</feature>
<proteinExistence type="predicted"/>
<name>A0A0M4ER70_DROBS</name>
<gene>
    <name evidence="6" type="ORF">Dbus_chr3Lg2083</name>
</gene>